<accession>A0A0F6R546</accession>
<keyword evidence="1" id="KW-0812">Transmembrane</keyword>
<name>A0A0F6R546_RCMVE</name>
<protein>
    <submittedName>
        <fullName evidence="2">A39</fullName>
    </submittedName>
</protein>
<dbReference type="EMBL" id="KP967684">
    <property type="protein sequence ID" value="AKE44216.1"/>
    <property type="molecule type" value="Genomic_DNA"/>
</dbReference>
<sequence>MTDTGTPVPSFPVAYMQRMVEVSGNSTKVCCGECRYRNVNCVDMEIGVQIIIISVLIGIWFGAMIAFLVVRLLGMPNAKPRSFMNFFLSRLPFVRKYWCSENVEIVEVSRSKRRRGAIEAFNNDIVSVESFDSTCFDVERGYYRDRSNRPDDENEGIDETCYANVTVHTF</sequence>
<keyword evidence="1" id="KW-0472">Membrane</keyword>
<feature type="transmembrane region" description="Helical" evidence="1">
    <location>
        <begin position="46"/>
        <end position="74"/>
    </location>
</feature>
<dbReference type="Proteomes" id="UP000105122">
    <property type="component" value="Segment"/>
</dbReference>
<reference evidence="2 3" key="1">
    <citation type="journal article" date="2015" name="Genome Announc.">
        <title>Complete Genome Sequence of Rat Cytomegalovirus Strain ALL-03 (Malaysian Strain).</title>
        <authorList>
            <person name="Balakrishnan K.N."/>
            <person name="Abdullah A.A."/>
            <person name="Camalxaman S.N."/>
            <person name="Quah Y.W."/>
            <person name="Abba Y."/>
            <person name="Hani H."/>
            <person name="Loh H.S."/>
            <person name="Kamal F.M."/>
            <person name="Zeenathul N.A."/>
            <person name="Aini I."/>
            <person name="Omar A.R."/>
            <person name="Noordin M.M."/>
            <person name="Mohd Azmi M.L."/>
        </authorList>
    </citation>
    <scope>NUCLEOTIDE SEQUENCE [LARGE SCALE GENOMIC DNA]</scope>
    <source>
        <strain evidence="2">ALL-03</strain>
    </source>
</reference>
<keyword evidence="1" id="KW-1133">Transmembrane helix</keyword>
<evidence type="ECO:0000313" key="2">
    <source>
        <dbReference type="EMBL" id="AKE44216.1"/>
    </source>
</evidence>
<gene>
    <name evidence="2" type="primary">a39</name>
</gene>
<organism evidence="2 3">
    <name type="scientific">Rat cytomegalovirus ALL-03</name>
    <dbReference type="NCBI Taxonomy" id="1640278"/>
    <lineage>
        <taxon>Viruses</taxon>
        <taxon>Duplodnaviria</taxon>
        <taxon>Heunggongvirae</taxon>
        <taxon>Peploviricota</taxon>
        <taxon>Herviviricetes</taxon>
        <taxon>Herpesvirales</taxon>
        <taxon>Orthoherpesviridae</taxon>
        <taxon>Betaherpesvirinae</taxon>
        <taxon>Muromegalovirus</taxon>
        <taxon>Muromegalovirus muridbeta8</taxon>
        <taxon>Rat cytomegalovirus (isolate England)</taxon>
    </lineage>
</organism>
<evidence type="ECO:0000313" key="3">
    <source>
        <dbReference type="Proteomes" id="UP000105122"/>
    </source>
</evidence>
<proteinExistence type="predicted"/>
<evidence type="ECO:0000256" key="1">
    <source>
        <dbReference type="SAM" id="Phobius"/>
    </source>
</evidence>